<sequence length="435" mass="49166">MGVDKPKNLAYITKVAKDRSADLYKELLLRNIFSIFDPFTAQRMEDSLLVVGSTSARLPFNTLQNWTNKNIFVSSIDETQIGDQDQQPYQVEDDQEVLAVENDENTSGQAITSLQAAWNVTNAIQGMFIVGLPIAVKVGGWWTVAAIIGIAYLCYWTGVLLIDCLYENGIKIRKSYREIAEAYRAGMGRFVLCAQLTELLSTCIIYIVIAADLLQSCIPSVDKSAWMMFVTTALLGCSFLESIRVVSNLSMANAISHMIINAIVLIYCLFQVSKFFTYQFPYCIIYCSHIVQMNLQEIMTKYLKKIDTNEIPFTFNIRTMPTVIGVVVFGYTSHIFLPSLESSMEDPSQFKWMLRWSHIAAAIFKTIFGLFGFLTFGELTQKEISNSLPNQTFKVIVNLVLVIKALFSYPLPYFAAVHLIKDNLFMGTKKTIFTR</sequence>
<evidence type="ECO:0000259" key="10">
    <source>
        <dbReference type="Pfam" id="PF01490"/>
    </source>
</evidence>
<dbReference type="GO" id="GO:0005774">
    <property type="term" value="C:vacuolar membrane"/>
    <property type="evidence" value="ECO:0007669"/>
    <property type="project" value="TreeGrafter"/>
</dbReference>
<dbReference type="OrthoDB" id="6021076at2759"/>
<dbReference type="GO" id="GO:0006836">
    <property type="term" value="P:neurotransmitter transport"/>
    <property type="evidence" value="ECO:0007669"/>
    <property type="project" value="UniProtKB-KW"/>
</dbReference>
<name>A0A0N5CSG3_THECL</name>
<keyword evidence="7 9" id="KW-0472">Membrane</keyword>
<dbReference type="WBParaSite" id="TCLT_0000316401-mRNA-1">
    <property type="protein sequence ID" value="TCLT_0000316401-mRNA-1"/>
    <property type="gene ID" value="TCLT_0000316401"/>
</dbReference>
<evidence type="ECO:0000256" key="6">
    <source>
        <dbReference type="ARBA" id="ARBA00022989"/>
    </source>
</evidence>
<evidence type="ECO:0000313" key="12">
    <source>
        <dbReference type="Proteomes" id="UP000276776"/>
    </source>
</evidence>
<evidence type="ECO:0000256" key="9">
    <source>
        <dbReference type="SAM" id="Phobius"/>
    </source>
</evidence>
<keyword evidence="3" id="KW-0813">Transport</keyword>
<evidence type="ECO:0000313" key="13">
    <source>
        <dbReference type="WBParaSite" id="TCLT_0000316401-mRNA-1"/>
    </source>
</evidence>
<reference evidence="13" key="1">
    <citation type="submission" date="2017-02" db="UniProtKB">
        <authorList>
            <consortium name="WormBaseParasite"/>
        </authorList>
    </citation>
    <scope>IDENTIFICATION</scope>
</reference>
<gene>
    <name evidence="11" type="ORF">TCLT_LOCUS3164</name>
</gene>
<feature type="transmembrane region" description="Helical" evidence="9">
    <location>
        <begin position="278"/>
        <end position="295"/>
    </location>
</feature>
<evidence type="ECO:0000256" key="4">
    <source>
        <dbReference type="ARBA" id="ARBA00022692"/>
    </source>
</evidence>
<feature type="transmembrane region" description="Helical" evidence="9">
    <location>
        <begin position="396"/>
        <end position="420"/>
    </location>
</feature>
<protein>
    <submittedName>
        <fullName evidence="13">Aa_trans domain-containing protein</fullName>
    </submittedName>
</protein>
<organism evidence="13">
    <name type="scientific">Thelazia callipaeda</name>
    <name type="common">Oriental eyeworm</name>
    <name type="synonym">Parasitic nematode</name>
    <dbReference type="NCBI Taxonomy" id="103827"/>
    <lineage>
        <taxon>Eukaryota</taxon>
        <taxon>Metazoa</taxon>
        <taxon>Ecdysozoa</taxon>
        <taxon>Nematoda</taxon>
        <taxon>Chromadorea</taxon>
        <taxon>Rhabditida</taxon>
        <taxon>Spirurina</taxon>
        <taxon>Spiruromorpha</taxon>
        <taxon>Thelazioidea</taxon>
        <taxon>Thelaziidae</taxon>
        <taxon>Thelazia</taxon>
    </lineage>
</organism>
<feature type="transmembrane region" description="Helical" evidence="9">
    <location>
        <begin position="224"/>
        <end position="243"/>
    </location>
</feature>
<keyword evidence="5" id="KW-0532">Neurotransmitter transport</keyword>
<reference evidence="11 12" key="2">
    <citation type="submission" date="2018-11" db="EMBL/GenBank/DDBJ databases">
        <authorList>
            <consortium name="Pathogen Informatics"/>
        </authorList>
    </citation>
    <scope>NUCLEOTIDE SEQUENCE [LARGE SCALE GENOMIC DNA]</scope>
</reference>
<evidence type="ECO:0000256" key="7">
    <source>
        <dbReference type="ARBA" id="ARBA00023136"/>
    </source>
</evidence>
<dbReference type="InterPro" id="IPR013057">
    <property type="entry name" value="AA_transpt_TM"/>
</dbReference>
<comment type="subcellular location">
    <subcellularLocation>
        <location evidence="1">Cytoplasmic vesicle membrane</location>
        <topology evidence="1">Multi-pass membrane protein</topology>
    </subcellularLocation>
</comment>
<keyword evidence="6 9" id="KW-1133">Transmembrane helix</keyword>
<proteinExistence type="inferred from homology"/>
<evidence type="ECO:0000256" key="5">
    <source>
        <dbReference type="ARBA" id="ARBA00022775"/>
    </source>
</evidence>
<feature type="transmembrane region" description="Helical" evidence="9">
    <location>
        <begin position="356"/>
        <end position="376"/>
    </location>
</feature>
<feature type="transmembrane region" description="Helical" evidence="9">
    <location>
        <begin position="187"/>
        <end position="209"/>
    </location>
</feature>
<feature type="transmembrane region" description="Helical" evidence="9">
    <location>
        <begin position="255"/>
        <end position="272"/>
    </location>
</feature>
<evidence type="ECO:0000256" key="1">
    <source>
        <dbReference type="ARBA" id="ARBA00004439"/>
    </source>
</evidence>
<feature type="transmembrane region" description="Helical" evidence="9">
    <location>
        <begin position="141"/>
        <end position="166"/>
    </location>
</feature>
<comment type="similarity">
    <text evidence="2">Belongs to the amino acid/polyamine transporter 2 family.</text>
</comment>
<dbReference type="PANTHER" id="PTHR22950:SF689">
    <property type="entry name" value="VESICULAR INHIBITORY AMINO ACID TRANSPORTER"/>
    <property type="match status" value="1"/>
</dbReference>
<dbReference type="AlphaFoldDB" id="A0A0N5CSG3"/>
<accession>A0A0N5CSG3</accession>
<dbReference type="GO" id="GO:0015179">
    <property type="term" value="F:L-amino acid transmembrane transporter activity"/>
    <property type="evidence" value="ECO:0007669"/>
    <property type="project" value="TreeGrafter"/>
</dbReference>
<dbReference type="Proteomes" id="UP000276776">
    <property type="component" value="Unassembled WGS sequence"/>
</dbReference>
<dbReference type="PANTHER" id="PTHR22950">
    <property type="entry name" value="AMINO ACID TRANSPORTER"/>
    <property type="match status" value="1"/>
</dbReference>
<keyword evidence="4 9" id="KW-0812">Transmembrane</keyword>
<evidence type="ECO:0000256" key="8">
    <source>
        <dbReference type="ARBA" id="ARBA00023329"/>
    </source>
</evidence>
<feature type="transmembrane region" description="Helical" evidence="9">
    <location>
        <begin position="315"/>
        <end position="336"/>
    </location>
</feature>
<dbReference type="GO" id="GO:0030659">
    <property type="term" value="C:cytoplasmic vesicle membrane"/>
    <property type="evidence" value="ECO:0007669"/>
    <property type="project" value="UniProtKB-SubCell"/>
</dbReference>
<keyword evidence="12" id="KW-1185">Reference proteome</keyword>
<dbReference type="EMBL" id="UYYF01001071">
    <property type="protein sequence ID" value="VDM99497.1"/>
    <property type="molecule type" value="Genomic_DNA"/>
</dbReference>
<evidence type="ECO:0000256" key="2">
    <source>
        <dbReference type="ARBA" id="ARBA00008066"/>
    </source>
</evidence>
<evidence type="ECO:0000313" key="11">
    <source>
        <dbReference type="EMBL" id="VDM99497.1"/>
    </source>
</evidence>
<dbReference type="STRING" id="103827.A0A0N5CSG3"/>
<keyword evidence="8" id="KW-0968">Cytoplasmic vesicle</keyword>
<feature type="domain" description="Amino acid transporter transmembrane" evidence="10">
    <location>
        <begin position="111"/>
        <end position="426"/>
    </location>
</feature>
<dbReference type="Pfam" id="PF01490">
    <property type="entry name" value="Aa_trans"/>
    <property type="match status" value="1"/>
</dbReference>
<evidence type="ECO:0000256" key="3">
    <source>
        <dbReference type="ARBA" id="ARBA00022448"/>
    </source>
</evidence>
<dbReference type="OMA" id="GRCMSAG"/>